<dbReference type="Proteomes" id="UP000660262">
    <property type="component" value="Unassembled WGS sequence"/>
</dbReference>
<evidence type="ECO:0000313" key="8">
    <source>
        <dbReference type="Proteomes" id="UP000660262"/>
    </source>
</evidence>
<dbReference type="Pfam" id="PF03568">
    <property type="entry name" value="Separin_C"/>
    <property type="match status" value="1"/>
</dbReference>
<feature type="region of interest" description="Disordered" evidence="5">
    <location>
        <begin position="931"/>
        <end position="956"/>
    </location>
</feature>
<dbReference type="PROSITE" id="PS51700">
    <property type="entry name" value="SEPARIN"/>
    <property type="match status" value="1"/>
</dbReference>
<dbReference type="GO" id="GO:0006508">
    <property type="term" value="P:proteolysis"/>
    <property type="evidence" value="ECO:0007669"/>
    <property type="project" value="InterPro"/>
</dbReference>
<feature type="domain" description="Peptidase C50" evidence="6">
    <location>
        <begin position="1427"/>
        <end position="1520"/>
    </location>
</feature>
<organism evidence="7 8">
    <name type="scientific">Pycnococcus provasolii</name>
    <dbReference type="NCBI Taxonomy" id="41880"/>
    <lineage>
        <taxon>Eukaryota</taxon>
        <taxon>Viridiplantae</taxon>
        <taxon>Chlorophyta</taxon>
        <taxon>Pseudoscourfieldiophyceae</taxon>
        <taxon>Pseudoscourfieldiales</taxon>
        <taxon>Pycnococcaceae</taxon>
        <taxon>Pycnococcus</taxon>
    </lineage>
</organism>
<accession>A0A830I153</accession>
<dbReference type="GO" id="GO:0004197">
    <property type="term" value="F:cysteine-type endopeptidase activity"/>
    <property type="evidence" value="ECO:0007669"/>
    <property type="project" value="InterPro"/>
</dbReference>
<dbReference type="InterPro" id="IPR030397">
    <property type="entry name" value="SEPARIN_core_dom"/>
</dbReference>
<dbReference type="GO" id="GO:0051307">
    <property type="term" value="P:meiotic chromosome separation"/>
    <property type="evidence" value="ECO:0007669"/>
    <property type="project" value="TreeGrafter"/>
</dbReference>
<evidence type="ECO:0000256" key="3">
    <source>
        <dbReference type="ARBA" id="ARBA00022801"/>
    </source>
</evidence>
<evidence type="ECO:0000256" key="1">
    <source>
        <dbReference type="ARBA" id="ARBA00000451"/>
    </source>
</evidence>
<gene>
    <name evidence="7" type="ORF">PPROV_001017900</name>
</gene>
<evidence type="ECO:0000259" key="6">
    <source>
        <dbReference type="PROSITE" id="PS51700"/>
    </source>
</evidence>
<keyword evidence="4" id="KW-0159">Chromosome partition</keyword>
<evidence type="ECO:0000256" key="5">
    <source>
        <dbReference type="SAM" id="MobiDB-lite"/>
    </source>
</evidence>
<comment type="catalytic activity">
    <reaction evidence="1">
        <text>All bonds known to be hydrolyzed by this endopeptidase have arginine in P1 and an acidic residue in P4. P6 is often occupied by an acidic residue or by a hydroxy-amino-acid residue, the phosphorylation of which enhances cleavage.</text>
        <dbReference type="EC" id="3.4.22.49"/>
    </reaction>
</comment>
<keyword evidence="8" id="KW-1185">Reference proteome</keyword>
<keyword evidence="3" id="KW-0378">Hydrolase</keyword>
<dbReference type="GO" id="GO:0005634">
    <property type="term" value="C:nucleus"/>
    <property type="evidence" value="ECO:0007669"/>
    <property type="project" value="InterPro"/>
</dbReference>
<protein>
    <recommendedName>
        <fullName evidence="2">separase</fullName>
        <ecNumber evidence="2">3.4.22.49</ecNumber>
    </recommendedName>
</protein>
<dbReference type="PANTHER" id="PTHR12792">
    <property type="entry name" value="EXTRA SPINDLE POLES 1-RELATED"/>
    <property type="match status" value="1"/>
</dbReference>
<name>A0A830I153_9CHLO</name>
<sequence length="1616" mass="169864">MAPVRLTKAKMHALPPPPPPPLQKPKPVAPAKVPQPSPRMPAASGGFVQIPSGLEPAPAPAPAPAPSDSLEDPLMQLLKPIAAALVQRTLETVLMNVLTASSSLSSLSVSSVKEGLSAYSTIKSLIKSRAHLSALTNAYALWTSWEADSSVAKACTSDASASALVVGVCLSILVCSAELFSTCASGNSKLPKEEEEDSNNNNAKANVDVFALIDEFAAKFPNILDACNKRVHECGQDAANKHKDSIFRYMYKAALAACAAYQAAQREDEGEDGALATILRMTMATCADSPCATSTPRVLLKLCAEANVNAAMELVQDAREKAYADSNTVQKATALLAKRMPPERAAAMALDALRNRADSSTSSCAHALKRAADATATLEGKAAWQHALDVLAASAKCSEACARHASTACRKLAGSSNGEDEWHRHLDAPVLAWIATCACATPGCEALARRMLDHLLRTLDDEEEQEEEEMRFVCARALVQRATLDDMSPSSYTDARRAAKLWEQLKEDDAATDAACVAALVAPAADANSATIHAIERLEMWTAAQREAGGTSAGQVSILHNAMRIIDRCALRGWPHLRLRGARSIADAVIALLDRDRHGDSEKAHGELTRVLRALSTARGACIWMSVGGGDGGGVGCSRIDPPMIWHLGSERRSAIARVLRHDSGTDSDTSAAIVDDIGDAEWPAKLIKMDVDTMLEKTCSTADQPRGRMDALERVHVHSLHASHILAAKGDPAAAMRSAMDSHRLARALVAAAPSDDGSLLLQDRAPLEAVAALHLTGCLYERLGADGDAEFCLLEGLEVMRVVCGADEDGAPCAAATCLRRQLATVQARRCNVAKMRDVLAQLPEEERQSRASAVEIQRLIADLTDAVGEEDESSMCLRVAEELERNLLALDVSLATGDEDVHAVSRCVDLADVIAKLLGCAVEEEIKPPPKTSARRTKSSSKTRKNSKAVQSAASTAMTPHLASLLSMFAARCVLAAFAATTDGNSSNVESIAERLQCWSRHLGSLPSGMHLEIAALHLAEHRSAVRLMSQCAASDEQAPAPGLAEMRVWLGCEPSTSKKRASSSATSVSRAYAALPSSLRDALEHGCAYPGVYAEACNSASAWLLAQDSSKDAGARCDLAIMCQHEALGASFYAQLRAQRNLSVDAAGGGTLVRRASDAVAEIFREESTGAVVSMSHMPCQCGLGRTRCQCPPCMLVTRCIDGSPAIALRLPTFGEVGDVQAAASSVRDVLRAANEGMKAPVDTKEQRLAWWKGRVALDAKLGQILRHVDEAWLGAWRGVLLGGRGGGGGASLARIADDLVDAARADAPAHASPALARAALSLLADAIAHDATERGEVVAALRSLSGASHVEAASLADELMALGGVDPVPSSTATTTCLVLGMPLSEVPLESLPRLCGKMSAYRISSVNASSLMGCSPREASVSSSYYLLNPDGDLMDTQARFAKLFEGWDGCMGAPPSASAATEALTSRDLFVYVGHGGGQKYFGGARAVRSLSSCASSVLMGCSSAKLVGGGGRYEAGGGPLAYVAGGAPAVVGCLWDITDGDVDRFALEFFDLIGLREESKKKKGGGKQDKKGGSDLGAALGPARAACKLRYLTGAAPVVYGFPISCTV</sequence>
<dbReference type="EMBL" id="BNJQ01000034">
    <property type="protein sequence ID" value="GHP11451.1"/>
    <property type="molecule type" value="Genomic_DNA"/>
</dbReference>
<dbReference type="EC" id="3.4.22.49" evidence="2"/>
<evidence type="ECO:0000256" key="2">
    <source>
        <dbReference type="ARBA" id="ARBA00012489"/>
    </source>
</evidence>
<feature type="region of interest" description="Disordered" evidence="5">
    <location>
        <begin position="1"/>
        <end position="70"/>
    </location>
</feature>
<dbReference type="GO" id="GO:0072686">
    <property type="term" value="C:mitotic spindle"/>
    <property type="evidence" value="ECO:0007669"/>
    <property type="project" value="TreeGrafter"/>
</dbReference>
<evidence type="ECO:0000313" key="7">
    <source>
        <dbReference type="EMBL" id="GHP11451.1"/>
    </source>
</evidence>
<feature type="compositionally biased region" description="Pro residues" evidence="5">
    <location>
        <begin position="14"/>
        <end position="39"/>
    </location>
</feature>
<dbReference type="OrthoDB" id="10255632at2759"/>
<evidence type="ECO:0000256" key="4">
    <source>
        <dbReference type="ARBA" id="ARBA00022829"/>
    </source>
</evidence>
<comment type="caution">
    <text evidence="7">The sequence shown here is derived from an EMBL/GenBank/DDBJ whole genome shotgun (WGS) entry which is preliminary data.</text>
</comment>
<proteinExistence type="predicted"/>
<feature type="compositionally biased region" description="Basic residues" evidence="5">
    <location>
        <begin position="936"/>
        <end position="950"/>
    </location>
</feature>
<dbReference type="PANTHER" id="PTHR12792:SF0">
    <property type="entry name" value="SEPARIN"/>
    <property type="match status" value="1"/>
</dbReference>
<dbReference type="GO" id="GO:0005737">
    <property type="term" value="C:cytoplasm"/>
    <property type="evidence" value="ECO:0007669"/>
    <property type="project" value="TreeGrafter"/>
</dbReference>
<dbReference type="InterPro" id="IPR005314">
    <property type="entry name" value="Peptidase_C50"/>
</dbReference>
<reference evidence="7" key="1">
    <citation type="submission" date="2020-10" db="EMBL/GenBank/DDBJ databases">
        <title>Unveiling of a novel bifunctional photoreceptor, Dualchrome1, isolated from a cosmopolitan green alga.</title>
        <authorList>
            <person name="Suzuki S."/>
            <person name="Kawachi M."/>
        </authorList>
    </citation>
    <scope>NUCLEOTIDE SEQUENCE</scope>
    <source>
        <strain evidence="7">NIES 2893</strain>
    </source>
</reference>